<dbReference type="PANTHER" id="PTHR14233:SF4">
    <property type="entry name" value="SOLUTE CARRIER FAMILY 35 MEMBER F2"/>
    <property type="match status" value="1"/>
</dbReference>
<dbReference type="InterPro" id="IPR037185">
    <property type="entry name" value="EmrE-like"/>
</dbReference>
<feature type="transmembrane region" description="Helical" evidence="7">
    <location>
        <begin position="103"/>
        <end position="122"/>
    </location>
</feature>
<dbReference type="GO" id="GO:0016020">
    <property type="term" value="C:membrane"/>
    <property type="evidence" value="ECO:0007669"/>
    <property type="project" value="UniProtKB-SubCell"/>
</dbReference>
<sequence>MLSSNGYFTNSALIGLVLGQLVSLLVTSTGLFSSELSRRGIDAPTSQSFLNYLLLGIIYGGIVLYRRRPLQMKWYYYLMLGLVDVEANYLVVKAYQYTSMTSVMLLDCWSIPCVIILTAVFLKTRYQIRKFIGVAICIVGLVLVIFSDVHAGDRAGGRAPVKGDVLVIVGATLYAISNVSEEFVVKSADRIELMAMLGLFGAVVSACQIIIFERTELQSVHWTKDAVAPFLGFAAAMFLFYSTVPVLLKISGSTMLNLSLLTSDMWAILIRVFAYYEEVDWIYYVAFVAVAFGLVIYSSGKQEDETTFHVSADDVEGKARDQVTIPDRLEESKFTPSLWEFFFLQMAAPVTNSTLLALGDLFCR</sequence>
<feature type="transmembrane region" description="Helical" evidence="7">
    <location>
        <begin position="226"/>
        <end position="248"/>
    </location>
</feature>
<evidence type="ECO:0000313" key="8">
    <source>
        <dbReference type="EMBL" id="KAJ4757479.1"/>
    </source>
</evidence>
<keyword evidence="9" id="KW-1185">Reference proteome</keyword>
<dbReference type="InterPro" id="IPR052221">
    <property type="entry name" value="SLC35F_Transporter"/>
</dbReference>
<feature type="transmembrane region" description="Helical" evidence="7">
    <location>
        <begin position="131"/>
        <end position="149"/>
    </location>
</feature>
<evidence type="ECO:0000256" key="1">
    <source>
        <dbReference type="ARBA" id="ARBA00004141"/>
    </source>
</evidence>
<dbReference type="Proteomes" id="UP001140206">
    <property type="component" value="Chromosome 4"/>
</dbReference>
<keyword evidence="6 7" id="KW-0472">Membrane</keyword>
<feature type="transmembrane region" description="Helical" evidence="7">
    <location>
        <begin position="49"/>
        <end position="65"/>
    </location>
</feature>
<comment type="caution">
    <text evidence="8">The sequence shown here is derived from an EMBL/GenBank/DDBJ whole genome shotgun (WGS) entry which is preliminary data.</text>
</comment>
<feature type="transmembrane region" description="Helical" evidence="7">
    <location>
        <begin position="281"/>
        <end position="299"/>
    </location>
</feature>
<feature type="transmembrane region" description="Helical" evidence="7">
    <location>
        <begin position="74"/>
        <end position="91"/>
    </location>
</feature>
<dbReference type="InterPro" id="IPR009262">
    <property type="entry name" value="SLC35_F1/F2/F6"/>
</dbReference>
<keyword evidence="5 7" id="KW-1133">Transmembrane helix</keyword>
<dbReference type="Pfam" id="PF06027">
    <property type="entry name" value="SLC35F"/>
    <property type="match status" value="1"/>
</dbReference>
<evidence type="ECO:0000256" key="5">
    <source>
        <dbReference type="ARBA" id="ARBA00022989"/>
    </source>
</evidence>
<comment type="similarity">
    <text evidence="2">Belongs to the SLC35F solute transporter family.</text>
</comment>
<evidence type="ECO:0000313" key="9">
    <source>
        <dbReference type="Proteomes" id="UP001140206"/>
    </source>
</evidence>
<evidence type="ECO:0000256" key="7">
    <source>
        <dbReference type="SAM" id="Phobius"/>
    </source>
</evidence>
<evidence type="ECO:0000256" key="6">
    <source>
        <dbReference type="ARBA" id="ARBA00023136"/>
    </source>
</evidence>
<feature type="transmembrane region" description="Helical" evidence="7">
    <location>
        <begin position="191"/>
        <end position="211"/>
    </location>
</feature>
<dbReference type="AlphaFoldDB" id="A0AAV8CRW2"/>
<evidence type="ECO:0000256" key="4">
    <source>
        <dbReference type="ARBA" id="ARBA00022692"/>
    </source>
</evidence>
<organism evidence="8 9">
    <name type="scientific">Rhynchospora pubera</name>
    <dbReference type="NCBI Taxonomy" id="906938"/>
    <lineage>
        <taxon>Eukaryota</taxon>
        <taxon>Viridiplantae</taxon>
        <taxon>Streptophyta</taxon>
        <taxon>Embryophyta</taxon>
        <taxon>Tracheophyta</taxon>
        <taxon>Spermatophyta</taxon>
        <taxon>Magnoliopsida</taxon>
        <taxon>Liliopsida</taxon>
        <taxon>Poales</taxon>
        <taxon>Cyperaceae</taxon>
        <taxon>Cyperoideae</taxon>
        <taxon>Rhynchosporeae</taxon>
        <taxon>Rhynchospora</taxon>
    </lineage>
</organism>
<dbReference type="PANTHER" id="PTHR14233">
    <property type="entry name" value="DUF914-RELATED"/>
    <property type="match status" value="1"/>
</dbReference>
<name>A0AAV8CRW2_9POAL</name>
<reference evidence="8" key="1">
    <citation type="submission" date="2022-08" db="EMBL/GenBank/DDBJ databases">
        <authorList>
            <person name="Marques A."/>
        </authorList>
    </citation>
    <scope>NUCLEOTIDE SEQUENCE</scope>
    <source>
        <strain evidence="8">RhyPub2mFocal</strain>
        <tissue evidence="8">Leaves</tissue>
    </source>
</reference>
<gene>
    <name evidence="8" type="ORF">LUZ62_067854</name>
</gene>
<comment type="subcellular location">
    <subcellularLocation>
        <location evidence="1">Membrane</location>
        <topology evidence="1">Multi-pass membrane protein</topology>
    </subcellularLocation>
</comment>
<keyword evidence="4 7" id="KW-0812">Transmembrane</keyword>
<keyword evidence="3" id="KW-0813">Transport</keyword>
<evidence type="ECO:0000256" key="2">
    <source>
        <dbReference type="ARBA" id="ARBA00007863"/>
    </source>
</evidence>
<dbReference type="GO" id="GO:0022857">
    <property type="term" value="F:transmembrane transporter activity"/>
    <property type="evidence" value="ECO:0007669"/>
    <property type="project" value="InterPro"/>
</dbReference>
<accession>A0AAV8CRW2</accession>
<protein>
    <submittedName>
        <fullName evidence="8">Solute carrier family 35 protein (DUF914)</fullName>
    </submittedName>
</protein>
<proteinExistence type="inferred from homology"/>
<dbReference type="EMBL" id="JAMFTS010000004">
    <property type="protein sequence ID" value="KAJ4757479.1"/>
    <property type="molecule type" value="Genomic_DNA"/>
</dbReference>
<evidence type="ECO:0000256" key="3">
    <source>
        <dbReference type="ARBA" id="ARBA00022448"/>
    </source>
</evidence>
<dbReference type="SUPFAM" id="SSF103481">
    <property type="entry name" value="Multidrug resistance efflux transporter EmrE"/>
    <property type="match status" value="1"/>
</dbReference>